<feature type="domain" description="Hedgehog/Intein (Hint)" evidence="4">
    <location>
        <begin position="560"/>
        <end position="701"/>
    </location>
</feature>
<dbReference type="PRINTS" id="PR00313">
    <property type="entry name" value="CABNDNGRPT"/>
</dbReference>
<feature type="compositionally biased region" description="Gly residues" evidence="3">
    <location>
        <begin position="383"/>
        <end position="395"/>
    </location>
</feature>
<dbReference type="InterPro" id="IPR011049">
    <property type="entry name" value="Serralysin-like_metalloprot_C"/>
</dbReference>
<sequence length="757" mass="76801">MPSYRFNGFANDSFVVLGGGGFTVGAFVRLDPLWTVESNSYDFDITDGGIGTDFDGDQMSDEVGDDSDQIGTVTDTNGTIIGSGRIYLESGMRLDDGAGNTVSVWFVEIAGVPVGMVANGPIDPGVTYEITSVFNVASVNVPQSAGMVSQDYSTASDETVNGSDFDDDVTAGAGNDTVFGGAGDDMLRGDDGSDTLYGGSGNDTFFGGAGSDTLSGGLGAADLVVYGGSYTDYTFQIDASGALEVTETATGDTDTLTGIERIQFAEGTFDLVVGTNDANSLGAPGGAPAFIVAGEGADGVGGGSGGDVIFAGADQDMAGGGDGNDSIYGGSGNDGFGGDAGDDQLFGGAGEDAIGGGDGDDTIYGGEDSDAIGGDAGNDTVFGGSGNDTIGGGTGNDSLSGDAGNDTLYGDAGADILSGGDGRDTLFGGSGDDTLFGGAGNNELAGDDGNDTLIGGAGSETFSGGAGNNVFVASEGSAEDVIIDFDTGDADGDGFYNDQLDVSGLRNLDGNPVNVSDVTVSVTGLGFARLGFPEGESIVLQGVPAALMLTPMQLRAAGIPCFTAGTPILTPKGEIAVEHLKAGDLVMTRDTGLQRIIWAGQRRLCRKTLLANPKLRPIRVDAGVFGNETPVMFSPQHGLLLRDRGGGGSEQFVRARHLARINGGKVRIAHGTSEVTYVHLMFESHQVILSAGIWTESFYPGPQAMASLRQEEMAEMAVLFPDLFSAGVQAAYGQQARAFAPFRTLSAHIADFDPVMG</sequence>
<evidence type="ECO:0000256" key="2">
    <source>
        <dbReference type="ARBA" id="ARBA00022525"/>
    </source>
</evidence>
<proteinExistence type="predicted"/>
<accession>A0A1I0NG83</accession>
<dbReference type="RefSeq" id="WP_165611773.1">
    <property type="nucleotide sequence ID" value="NZ_FOIZ01000001.1"/>
</dbReference>
<dbReference type="SUPFAM" id="SSF51120">
    <property type="entry name" value="beta-Roll"/>
    <property type="match status" value="3"/>
</dbReference>
<dbReference type="PANTHER" id="PTHR38340">
    <property type="entry name" value="S-LAYER PROTEIN"/>
    <property type="match status" value="1"/>
</dbReference>
<dbReference type="Proteomes" id="UP000199167">
    <property type="component" value="Unassembled WGS sequence"/>
</dbReference>
<evidence type="ECO:0000256" key="3">
    <source>
        <dbReference type="SAM" id="MobiDB-lite"/>
    </source>
</evidence>
<dbReference type="InterPro" id="IPR018511">
    <property type="entry name" value="Hemolysin-typ_Ca-bd_CS"/>
</dbReference>
<evidence type="ECO:0000313" key="5">
    <source>
        <dbReference type="EMBL" id="SEW00398.1"/>
    </source>
</evidence>
<name>A0A1I0NG83_9RHOB</name>
<evidence type="ECO:0000259" key="4">
    <source>
        <dbReference type="Pfam" id="PF13403"/>
    </source>
</evidence>
<keyword evidence="6" id="KW-1185">Reference proteome</keyword>
<dbReference type="Pfam" id="PF13403">
    <property type="entry name" value="Hint_2"/>
    <property type="match status" value="1"/>
</dbReference>
<dbReference type="InterPro" id="IPR036844">
    <property type="entry name" value="Hint_dom_sf"/>
</dbReference>
<feature type="region of interest" description="Disordered" evidence="3">
    <location>
        <begin position="356"/>
        <end position="399"/>
    </location>
</feature>
<comment type="subcellular location">
    <subcellularLocation>
        <location evidence="1">Secreted</location>
    </subcellularLocation>
</comment>
<dbReference type="Gene3D" id="2.170.16.10">
    <property type="entry name" value="Hedgehog/Intein (Hint) domain"/>
    <property type="match status" value="1"/>
</dbReference>
<dbReference type="SUPFAM" id="SSF51294">
    <property type="entry name" value="Hedgehog/intein (Hint) domain"/>
    <property type="match status" value="1"/>
</dbReference>
<gene>
    <name evidence="5" type="ORF">SAMN04488515_0603</name>
</gene>
<evidence type="ECO:0000256" key="1">
    <source>
        <dbReference type="ARBA" id="ARBA00004613"/>
    </source>
</evidence>
<dbReference type="AlphaFoldDB" id="A0A1I0NG83"/>
<dbReference type="PROSITE" id="PS00330">
    <property type="entry name" value="HEMOLYSIN_CALCIUM"/>
    <property type="match status" value="5"/>
</dbReference>
<dbReference type="InterPro" id="IPR050557">
    <property type="entry name" value="RTX_toxin/Mannuronan_C5-epim"/>
</dbReference>
<keyword evidence="2" id="KW-0964">Secreted</keyword>
<dbReference type="EMBL" id="FOIZ01000001">
    <property type="protein sequence ID" value="SEW00398.1"/>
    <property type="molecule type" value="Genomic_DNA"/>
</dbReference>
<protein>
    <submittedName>
        <fullName evidence="5">Ca2+-binding protein, RTX toxin-related</fullName>
    </submittedName>
</protein>
<dbReference type="InterPro" id="IPR028992">
    <property type="entry name" value="Hedgehog/Intein_dom"/>
</dbReference>
<organism evidence="5 6">
    <name type="scientific">Cognatiyoonia koreensis</name>
    <dbReference type="NCBI Taxonomy" id="364200"/>
    <lineage>
        <taxon>Bacteria</taxon>
        <taxon>Pseudomonadati</taxon>
        <taxon>Pseudomonadota</taxon>
        <taxon>Alphaproteobacteria</taxon>
        <taxon>Rhodobacterales</taxon>
        <taxon>Paracoccaceae</taxon>
        <taxon>Cognatiyoonia</taxon>
    </lineage>
</organism>
<dbReference type="PANTHER" id="PTHR38340:SF1">
    <property type="entry name" value="S-LAYER PROTEIN"/>
    <property type="match status" value="1"/>
</dbReference>
<dbReference type="Pfam" id="PF00353">
    <property type="entry name" value="HemolysinCabind"/>
    <property type="match status" value="5"/>
</dbReference>
<dbReference type="InterPro" id="IPR001343">
    <property type="entry name" value="Hemolysn_Ca-bd"/>
</dbReference>
<evidence type="ECO:0000313" key="6">
    <source>
        <dbReference type="Proteomes" id="UP000199167"/>
    </source>
</evidence>
<reference evidence="5 6" key="1">
    <citation type="submission" date="2016-10" db="EMBL/GenBank/DDBJ databases">
        <authorList>
            <person name="de Groot N.N."/>
        </authorList>
    </citation>
    <scope>NUCLEOTIDE SEQUENCE [LARGE SCALE GENOMIC DNA]</scope>
    <source>
        <strain evidence="5 6">DSM 17925</strain>
    </source>
</reference>
<dbReference type="STRING" id="364200.SAMN04488515_0603"/>
<dbReference type="GO" id="GO:0005576">
    <property type="term" value="C:extracellular region"/>
    <property type="evidence" value="ECO:0007669"/>
    <property type="project" value="UniProtKB-SubCell"/>
</dbReference>
<dbReference type="GO" id="GO:0005509">
    <property type="term" value="F:calcium ion binding"/>
    <property type="evidence" value="ECO:0007669"/>
    <property type="project" value="InterPro"/>
</dbReference>
<dbReference type="Gene3D" id="2.150.10.10">
    <property type="entry name" value="Serralysin-like metalloprotease, C-terminal"/>
    <property type="match status" value="3"/>
</dbReference>